<organism evidence="2 3">
    <name type="scientific">Mycena rosella</name>
    <name type="common">Pink bonnet</name>
    <name type="synonym">Agaricus rosellus</name>
    <dbReference type="NCBI Taxonomy" id="1033263"/>
    <lineage>
        <taxon>Eukaryota</taxon>
        <taxon>Fungi</taxon>
        <taxon>Dikarya</taxon>
        <taxon>Basidiomycota</taxon>
        <taxon>Agaricomycotina</taxon>
        <taxon>Agaricomycetes</taxon>
        <taxon>Agaricomycetidae</taxon>
        <taxon>Agaricales</taxon>
        <taxon>Marasmiineae</taxon>
        <taxon>Mycenaceae</taxon>
        <taxon>Mycena</taxon>
    </lineage>
</organism>
<proteinExistence type="predicted"/>
<feature type="region of interest" description="Disordered" evidence="1">
    <location>
        <begin position="163"/>
        <end position="188"/>
    </location>
</feature>
<keyword evidence="3" id="KW-1185">Reference proteome</keyword>
<feature type="region of interest" description="Disordered" evidence="1">
    <location>
        <begin position="211"/>
        <end position="299"/>
    </location>
</feature>
<accession>A0AAD7D4E7</accession>
<protein>
    <submittedName>
        <fullName evidence="2">Uncharacterized protein</fullName>
    </submittedName>
</protein>
<comment type="caution">
    <text evidence="2">The sequence shown here is derived from an EMBL/GenBank/DDBJ whole genome shotgun (WGS) entry which is preliminary data.</text>
</comment>
<gene>
    <name evidence="2" type="ORF">B0H17DRAFT_1139913</name>
</gene>
<evidence type="ECO:0000313" key="3">
    <source>
        <dbReference type="Proteomes" id="UP001221757"/>
    </source>
</evidence>
<feature type="compositionally biased region" description="Low complexity" evidence="1">
    <location>
        <begin position="424"/>
        <end position="443"/>
    </location>
</feature>
<dbReference type="EMBL" id="JARKIE010000143">
    <property type="protein sequence ID" value="KAJ7676338.1"/>
    <property type="molecule type" value="Genomic_DNA"/>
</dbReference>
<evidence type="ECO:0000313" key="2">
    <source>
        <dbReference type="EMBL" id="KAJ7676338.1"/>
    </source>
</evidence>
<reference evidence="2" key="1">
    <citation type="submission" date="2023-03" db="EMBL/GenBank/DDBJ databases">
        <title>Massive genome expansion in bonnet fungi (Mycena s.s.) driven by repeated elements and novel gene families across ecological guilds.</title>
        <authorList>
            <consortium name="Lawrence Berkeley National Laboratory"/>
            <person name="Harder C.B."/>
            <person name="Miyauchi S."/>
            <person name="Viragh M."/>
            <person name="Kuo A."/>
            <person name="Thoen E."/>
            <person name="Andreopoulos B."/>
            <person name="Lu D."/>
            <person name="Skrede I."/>
            <person name="Drula E."/>
            <person name="Henrissat B."/>
            <person name="Morin E."/>
            <person name="Kohler A."/>
            <person name="Barry K."/>
            <person name="LaButti K."/>
            <person name="Morin E."/>
            <person name="Salamov A."/>
            <person name="Lipzen A."/>
            <person name="Mereny Z."/>
            <person name="Hegedus B."/>
            <person name="Baldrian P."/>
            <person name="Stursova M."/>
            <person name="Weitz H."/>
            <person name="Taylor A."/>
            <person name="Grigoriev I.V."/>
            <person name="Nagy L.G."/>
            <person name="Martin F."/>
            <person name="Kauserud H."/>
        </authorList>
    </citation>
    <scope>NUCLEOTIDE SEQUENCE</scope>
    <source>
        <strain evidence="2">CBHHK067</strain>
    </source>
</reference>
<dbReference type="Proteomes" id="UP001221757">
    <property type="component" value="Unassembled WGS sequence"/>
</dbReference>
<feature type="compositionally biased region" description="Low complexity" evidence="1">
    <location>
        <begin position="266"/>
        <end position="283"/>
    </location>
</feature>
<feature type="region of interest" description="Disordered" evidence="1">
    <location>
        <begin position="512"/>
        <end position="535"/>
    </location>
</feature>
<evidence type="ECO:0000256" key="1">
    <source>
        <dbReference type="SAM" id="MobiDB-lite"/>
    </source>
</evidence>
<feature type="compositionally biased region" description="Basic and acidic residues" evidence="1">
    <location>
        <begin position="467"/>
        <end position="477"/>
    </location>
</feature>
<feature type="compositionally biased region" description="Pro residues" evidence="1">
    <location>
        <begin position="218"/>
        <end position="229"/>
    </location>
</feature>
<name>A0AAD7D4E7_MYCRO</name>
<feature type="region of interest" description="Disordered" evidence="1">
    <location>
        <begin position="1"/>
        <end position="21"/>
    </location>
</feature>
<feature type="region of interest" description="Disordered" evidence="1">
    <location>
        <begin position="883"/>
        <end position="941"/>
    </location>
</feature>
<feature type="region of interest" description="Disordered" evidence="1">
    <location>
        <begin position="424"/>
        <end position="477"/>
    </location>
</feature>
<feature type="compositionally biased region" description="Basic and acidic residues" evidence="1">
    <location>
        <begin position="901"/>
        <end position="914"/>
    </location>
</feature>
<sequence>MAEQIGRAGSAASHRDPHEPFLSRLRGLGSANLGSEIDDVHPARSGTIDTSSWPYLAFPATTTMPEDRQRFVYKEWVRDPKGKLLDKPPPQGARAPNGVIWGHTLDDFYWIPRIPGVNVLTIWSRSMIQAFGENYLKEKHDEELAPRRLRPYPVLTLPAHLTAASTSPSTSASASTSTSTSASTSISTSTTALIPELGYIDEGCGPCHGLPLQRLADAPPPPKIRPPTPKLNAKPNPRRATPDPAAPHSQAADGKVNPDPNFDSFASVSAVPTAAAADASVPPQETKPSTEGAPPAPKTTTSAGTFFFVASIDELLDAVPAQNVTSLIPIAIEGAATSTSAHADPATPSAAVATSASMTADVPINTVGVGEKEAAPMDVDNKDTKTDALPLTEADAALPPRDTALNAADVAIAAEAMDVDVAAAAPPEGEGTPSPSGSTGWTSDRTEWDAARAEGGAGVTASAEGEAGVKEGTEKADGKIDKIEVEEKEKDGAEAPAMNVDVVGGSKDGVAGADTKEVEDGAKPSTTSTAPGGVDVDVDAAVDSKDGTSAPRFDFPFWVLTPTIGEGKGGNEVETTVADVEKPAPAMEVDVKADGTDAKVPAVASASAPVSDQPVVAVASAVPAPALAAAVDSKSAPTTATPEPPAFHALPKLEEFIPEQYFPDILYVNDPDNSTAIPSYYYPNANKKTPAGRGRREAVPRKYKRVWPRFARDADVEGGTGFNTEEGCASIFLDAPGPTPPSSAYPRVVPPPSTNLRIAHLDLASAPALGVGNHSVVHRAALRLPVPLSASRARSPSGEVTVAAKTGFADGEARRLLANEGKIYGAFPEHLQEAWCGLNLVAPITHPVPVGAVVPKFFGYYVPVREDVEREKRAFIRAWKEKEQKNREERKRKERERKAKAREERRKAEEERQLVEGQIGVPVKPDGDASTVSDDEEDEVHDDADHDAEDEAMGLEYFEHTASYRAWHRMSPILLLEECGSPILPDKFTPDARSECYSLALRLHYAEFTQNSFYVRNILSQPGPLTVAPSARSELTPSFRIIDFGRGEYWPYKLAAAKDANVARRKKTTLNLKARMEVPTEAEMKRRATAEDAEDAADKKALEAAGKTWWETRDYEVRKAHSELKIQDFNY</sequence>
<dbReference type="AlphaFoldDB" id="A0AAD7D4E7"/>